<dbReference type="STRING" id="658196.A0A397SEF1"/>
<dbReference type="EMBL" id="QKYT01000534">
    <property type="protein sequence ID" value="RIA83912.1"/>
    <property type="molecule type" value="Genomic_DNA"/>
</dbReference>
<dbReference type="Proteomes" id="UP000265703">
    <property type="component" value="Unassembled WGS sequence"/>
</dbReference>
<evidence type="ECO:0000313" key="3">
    <source>
        <dbReference type="Proteomes" id="UP000265703"/>
    </source>
</evidence>
<reference evidence="2 3" key="1">
    <citation type="submission" date="2018-06" db="EMBL/GenBank/DDBJ databases">
        <title>Comparative genomics reveals the genomic features of Rhizophagus irregularis, R. cerebriforme, R. diaphanum and Gigaspora rosea, and their symbiotic lifestyle signature.</title>
        <authorList>
            <person name="Morin E."/>
            <person name="San Clemente H."/>
            <person name="Chen E.C.H."/>
            <person name="De La Providencia I."/>
            <person name="Hainaut M."/>
            <person name="Kuo A."/>
            <person name="Kohler A."/>
            <person name="Murat C."/>
            <person name="Tang N."/>
            <person name="Roy S."/>
            <person name="Loubradou J."/>
            <person name="Henrissat B."/>
            <person name="Grigoriev I.V."/>
            <person name="Corradi N."/>
            <person name="Roux C."/>
            <person name="Martin F.M."/>
        </authorList>
    </citation>
    <scope>NUCLEOTIDE SEQUENCE [LARGE SCALE GENOMIC DNA]</scope>
    <source>
        <strain evidence="2 3">DAOM 227022</strain>
    </source>
</reference>
<dbReference type="AlphaFoldDB" id="A0A397SEF1"/>
<organism evidence="2 3">
    <name type="scientific">Glomus cerebriforme</name>
    <dbReference type="NCBI Taxonomy" id="658196"/>
    <lineage>
        <taxon>Eukaryota</taxon>
        <taxon>Fungi</taxon>
        <taxon>Fungi incertae sedis</taxon>
        <taxon>Mucoromycota</taxon>
        <taxon>Glomeromycotina</taxon>
        <taxon>Glomeromycetes</taxon>
        <taxon>Glomerales</taxon>
        <taxon>Glomeraceae</taxon>
        <taxon>Glomus</taxon>
    </lineage>
</organism>
<evidence type="ECO:0000256" key="1">
    <source>
        <dbReference type="SAM" id="MobiDB-lite"/>
    </source>
</evidence>
<keyword evidence="3" id="KW-1185">Reference proteome</keyword>
<proteinExistence type="predicted"/>
<dbReference type="OrthoDB" id="2421935at2759"/>
<comment type="caution">
    <text evidence="2">The sequence shown here is derived from an EMBL/GenBank/DDBJ whole genome shotgun (WGS) entry which is preliminary data.</text>
</comment>
<sequence>MSNEEEESGEEEESEEEEEGEEEDSKEEEEGNSEKENPSISKNIIEMGNCLYNLLHNIHKVPTPPPTNNNNIISKHQYKEVLISHLNKINTIDMFSKNKNIFTNVDYYNRNYFQRSSLSFILNSKKEEVEVVESGDNNQEMARVYNVSEHHIIINPDDPLINQVITDIFSNPGSLLILSLDKFEIKKKSTCTILTNIILYIYELSLKDQINSKIMRRCQF</sequence>
<feature type="region of interest" description="Disordered" evidence="1">
    <location>
        <begin position="1"/>
        <end position="40"/>
    </location>
</feature>
<feature type="compositionally biased region" description="Acidic residues" evidence="1">
    <location>
        <begin position="1"/>
        <end position="31"/>
    </location>
</feature>
<protein>
    <submittedName>
        <fullName evidence="2">Uncharacterized protein</fullName>
    </submittedName>
</protein>
<gene>
    <name evidence="2" type="ORF">C1645_860089</name>
</gene>
<name>A0A397SEF1_9GLOM</name>
<evidence type="ECO:0000313" key="2">
    <source>
        <dbReference type="EMBL" id="RIA83912.1"/>
    </source>
</evidence>
<accession>A0A397SEF1</accession>
<feature type="non-terminal residue" evidence="2">
    <location>
        <position position="1"/>
    </location>
</feature>